<feature type="region of interest" description="Disordered" evidence="1">
    <location>
        <begin position="84"/>
        <end position="117"/>
    </location>
</feature>
<evidence type="ECO:0000313" key="3">
    <source>
        <dbReference type="Proteomes" id="UP000326396"/>
    </source>
</evidence>
<evidence type="ECO:0000313" key="2">
    <source>
        <dbReference type="EMBL" id="KAD5802573.1"/>
    </source>
</evidence>
<sequence length="148" mass="16826">MVHIDRQDDTVDQRPSENNPSPSDSSPHMLMASPSPKWISLIQQEQAMDTRSSTDVKKILEAMENDKKEMSQKMEAMQAQIRRYSGSKAFREQPKSIRQQPTYVDGKPKSEVDQFDPTGAELEGELGRLNQILEGVAVTRIWVSFFAQ</sequence>
<dbReference type="Proteomes" id="UP000326396">
    <property type="component" value="Linkage Group LG15"/>
</dbReference>
<keyword evidence="3" id="KW-1185">Reference proteome</keyword>
<reference evidence="2 3" key="1">
    <citation type="submission" date="2019-05" db="EMBL/GenBank/DDBJ databases">
        <title>Mikania micrantha, genome provides insights into the molecular mechanism of rapid growth.</title>
        <authorList>
            <person name="Liu B."/>
        </authorList>
    </citation>
    <scope>NUCLEOTIDE SEQUENCE [LARGE SCALE GENOMIC DNA]</scope>
    <source>
        <strain evidence="2">NLD-2019</strain>
        <tissue evidence="2">Leaf</tissue>
    </source>
</reference>
<feature type="compositionally biased region" description="Basic and acidic residues" evidence="1">
    <location>
        <begin position="1"/>
        <end position="15"/>
    </location>
</feature>
<feature type="region of interest" description="Disordered" evidence="1">
    <location>
        <begin position="1"/>
        <end position="34"/>
    </location>
</feature>
<dbReference type="AlphaFoldDB" id="A0A5N6P221"/>
<dbReference type="EMBL" id="SZYD01000007">
    <property type="protein sequence ID" value="KAD5802573.1"/>
    <property type="molecule type" value="Genomic_DNA"/>
</dbReference>
<protein>
    <submittedName>
        <fullName evidence="2">Uncharacterized protein</fullName>
    </submittedName>
</protein>
<proteinExistence type="predicted"/>
<feature type="compositionally biased region" description="Low complexity" evidence="1">
    <location>
        <begin position="16"/>
        <end position="27"/>
    </location>
</feature>
<name>A0A5N6P221_9ASTR</name>
<gene>
    <name evidence="2" type="ORF">E3N88_13933</name>
</gene>
<evidence type="ECO:0000256" key="1">
    <source>
        <dbReference type="SAM" id="MobiDB-lite"/>
    </source>
</evidence>
<comment type="caution">
    <text evidence="2">The sequence shown here is derived from an EMBL/GenBank/DDBJ whole genome shotgun (WGS) entry which is preliminary data.</text>
</comment>
<organism evidence="2 3">
    <name type="scientific">Mikania micrantha</name>
    <name type="common">bitter vine</name>
    <dbReference type="NCBI Taxonomy" id="192012"/>
    <lineage>
        <taxon>Eukaryota</taxon>
        <taxon>Viridiplantae</taxon>
        <taxon>Streptophyta</taxon>
        <taxon>Embryophyta</taxon>
        <taxon>Tracheophyta</taxon>
        <taxon>Spermatophyta</taxon>
        <taxon>Magnoliopsida</taxon>
        <taxon>eudicotyledons</taxon>
        <taxon>Gunneridae</taxon>
        <taxon>Pentapetalae</taxon>
        <taxon>asterids</taxon>
        <taxon>campanulids</taxon>
        <taxon>Asterales</taxon>
        <taxon>Asteraceae</taxon>
        <taxon>Asteroideae</taxon>
        <taxon>Heliantheae alliance</taxon>
        <taxon>Eupatorieae</taxon>
        <taxon>Mikania</taxon>
    </lineage>
</organism>
<accession>A0A5N6P221</accession>